<reference evidence="1 2" key="1">
    <citation type="submission" date="2024-09" db="EMBL/GenBank/DDBJ databases">
        <authorList>
            <person name="Lee S.D."/>
        </authorList>
    </citation>
    <scope>NUCLEOTIDE SEQUENCE [LARGE SCALE GENOMIC DNA]</scope>
    <source>
        <strain evidence="1 2">N1-5</strain>
    </source>
</reference>
<dbReference type="RefSeq" id="WP_030253567.1">
    <property type="nucleotide sequence ID" value="NZ_JBHEZZ010000002.1"/>
</dbReference>
<accession>A0ABV6UGT4</accession>
<protein>
    <recommendedName>
        <fullName evidence="3">Tetratricopeptide repeat protein</fullName>
    </recommendedName>
</protein>
<dbReference type="InterPro" id="IPR011990">
    <property type="entry name" value="TPR-like_helical_dom_sf"/>
</dbReference>
<name>A0ABV6UGT4_9ACTN</name>
<evidence type="ECO:0000313" key="2">
    <source>
        <dbReference type="Proteomes" id="UP001592528"/>
    </source>
</evidence>
<gene>
    <name evidence="1" type="ORF">ACEZDJ_05070</name>
</gene>
<evidence type="ECO:0008006" key="3">
    <source>
        <dbReference type="Google" id="ProtNLM"/>
    </source>
</evidence>
<dbReference type="Gene3D" id="1.25.40.10">
    <property type="entry name" value="Tetratricopeptide repeat domain"/>
    <property type="match status" value="1"/>
</dbReference>
<dbReference type="Proteomes" id="UP001592528">
    <property type="component" value="Unassembled WGS sequence"/>
</dbReference>
<proteinExistence type="predicted"/>
<evidence type="ECO:0000313" key="1">
    <source>
        <dbReference type="EMBL" id="MFC1400655.1"/>
    </source>
</evidence>
<sequence>MISRENLDEALAVAQVVLDGTEGVVTGETDSLIRRVDELGEPGPGEQPDESLVQRLVSLAKLLLVIGRKQLSLSVVELTLRHIRLAEAETGQESYPSLLWNELGSLLAEHGEPARAAMVLATGLGREQRSPTPRPSRILANLGAVALEVGDPAGARAWADRAVRESRREQHSGAERDLGPQLMALWVRLAAARALDDQRAVSLSLAEFATGVDEFVRINGADHPRSIGAWSALAAGRFQQARAAGKTQSIDSSLDELEVVHLNAVAQLGPDHRQTIITQAALATAEFEVAAGDGEKNAARRERALELLDSAVQKAVNALGRDHSQTISLREAQASLRARERMSEELPYLIERTYTPQENDLRNRAKAEALARERNIIRLIAHAGASYLLPDLDMFYSEIVRALEAGTVFKVIISSPWNSLAVFIKHDARAERPTLDNIVDIVKASDYYARTFRPVTDSYLNLRERFPGQIELRLTPMDISGSTLLTSAMGFFEPYITSNPDRRTRRALNVFEVTFRNDSRYYADSLAEFNTQWELASSWEQFGANEGGHQATLRTVMRALADDRMSKQESPQTDDETSLP</sequence>
<organism evidence="1 2">
    <name type="scientific">Streptacidiphilus cavernicola</name>
    <dbReference type="NCBI Taxonomy" id="3342716"/>
    <lineage>
        <taxon>Bacteria</taxon>
        <taxon>Bacillati</taxon>
        <taxon>Actinomycetota</taxon>
        <taxon>Actinomycetes</taxon>
        <taxon>Kitasatosporales</taxon>
        <taxon>Streptomycetaceae</taxon>
        <taxon>Streptacidiphilus</taxon>
    </lineage>
</organism>
<dbReference type="SUPFAM" id="SSF48452">
    <property type="entry name" value="TPR-like"/>
    <property type="match status" value="1"/>
</dbReference>
<keyword evidence="2" id="KW-1185">Reference proteome</keyword>
<dbReference type="EMBL" id="JBHEZZ010000002">
    <property type="protein sequence ID" value="MFC1400655.1"/>
    <property type="molecule type" value="Genomic_DNA"/>
</dbReference>
<comment type="caution">
    <text evidence="1">The sequence shown here is derived from an EMBL/GenBank/DDBJ whole genome shotgun (WGS) entry which is preliminary data.</text>
</comment>